<name>D5HCS1_SALRM</name>
<dbReference type="Proteomes" id="UP000000933">
    <property type="component" value="Chromosome"/>
</dbReference>
<protein>
    <recommendedName>
        <fullName evidence="4">Galactose oxidase</fullName>
    </recommendedName>
</protein>
<reference evidence="3" key="2">
    <citation type="submission" date="2010-04" db="EMBL/GenBank/DDBJ databases">
        <title>Genome sequence of Salinibacter ruber M8.</title>
        <authorList>
            <consortium name="Genoscope"/>
        </authorList>
    </citation>
    <scope>NUCLEOTIDE SEQUENCE [LARGE SCALE GENOMIC DNA]</scope>
    <source>
        <strain evidence="3">M8</strain>
    </source>
</reference>
<organism evidence="2 3">
    <name type="scientific">Salinibacter ruber (strain M8)</name>
    <dbReference type="NCBI Taxonomy" id="761659"/>
    <lineage>
        <taxon>Bacteria</taxon>
        <taxon>Pseudomonadati</taxon>
        <taxon>Rhodothermota</taxon>
        <taxon>Rhodothermia</taxon>
        <taxon>Rhodothermales</taxon>
        <taxon>Salinibacteraceae</taxon>
        <taxon>Salinibacter</taxon>
    </lineage>
</organism>
<dbReference type="KEGG" id="srm:SRM_02905"/>
<evidence type="ECO:0008006" key="4">
    <source>
        <dbReference type="Google" id="ProtNLM"/>
    </source>
</evidence>
<dbReference type="Pfam" id="PF24681">
    <property type="entry name" value="Kelch_KLHDC2_KLHL20_DRC7"/>
    <property type="match status" value="1"/>
</dbReference>
<evidence type="ECO:0000313" key="2">
    <source>
        <dbReference type="EMBL" id="CBH25826.1"/>
    </source>
</evidence>
<proteinExistence type="predicted"/>
<accession>D5HCS1</accession>
<dbReference type="EMBL" id="FP565814">
    <property type="protein sequence ID" value="CBH25826.1"/>
    <property type="molecule type" value="Genomic_DNA"/>
</dbReference>
<feature type="region of interest" description="Disordered" evidence="1">
    <location>
        <begin position="22"/>
        <end position="58"/>
    </location>
</feature>
<sequence>MRFVIVATWKGPSRSRILRRFRFDAPGGPDGRRTSSRARRRQKTPDAPPDTPVETPTHLCSFRTGRPPMSLSRRRFLTLGAAGAATCALRPERLLWAAGRAGWEASVALPWATQEVYGTTWNGRIVVAGGLRSGADRDRRFTTLEETALFDPSTEAWTRGPALPSPRHHIVLAEADGTVYGFGGFVGETLRNGFQFRPDVYAFDGGQWARIGTMPMPLGETVALAVEERVHLVTGSLHPDDGASDGASRAHLVYDSGADAWSEARPVPTGRSSATGAVIDGRLYVVGGRRTEGGVTNLGAVERYEPTTNTWTELRPLPQPSGGLAGAALDGTLYVFGGEYFSGDGGVYGRTWAYDPDVDAWTQHDPMPTPRHGLAGAALGGHIYAIGGNPAAGIGAVTSSVVERLSPTTD</sequence>
<dbReference type="InterPro" id="IPR015915">
    <property type="entry name" value="Kelch-typ_b-propeller"/>
</dbReference>
<dbReference type="InterPro" id="IPR006652">
    <property type="entry name" value="Kelch_1"/>
</dbReference>
<gene>
    <name evidence="2" type="ordered locus">SRM_02905</name>
</gene>
<dbReference type="SUPFAM" id="SSF50965">
    <property type="entry name" value="Galactose oxidase, central domain"/>
    <property type="match status" value="1"/>
</dbReference>
<dbReference type="Gene3D" id="2.120.10.80">
    <property type="entry name" value="Kelch-type beta propeller"/>
    <property type="match status" value="2"/>
</dbReference>
<evidence type="ECO:0000256" key="1">
    <source>
        <dbReference type="SAM" id="MobiDB-lite"/>
    </source>
</evidence>
<evidence type="ECO:0000313" key="3">
    <source>
        <dbReference type="Proteomes" id="UP000000933"/>
    </source>
</evidence>
<dbReference type="InterPro" id="IPR011043">
    <property type="entry name" value="Gal_Oxase/kelch_b-propeller"/>
</dbReference>
<dbReference type="HOGENOM" id="CLU_004253_10_0_10"/>
<dbReference type="SMART" id="SM00612">
    <property type="entry name" value="Kelch"/>
    <property type="match status" value="4"/>
</dbReference>
<reference evidence="2 3" key="1">
    <citation type="journal article" date="2010" name="ISME J.">
        <title>Fine-scale evolution: genomic, phenotypic and ecological differentiation in two coexisting Salinibacter ruber strains.</title>
        <authorList>
            <person name="Pena A."/>
            <person name="Teeling H."/>
            <person name="Huerta-Cepas J."/>
            <person name="Santos F."/>
            <person name="Yarza P."/>
            <person name="Brito-Echeverria J."/>
            <person name="Lucio M."/>
            <person name="Schmitt-Kopplin P."/>
            <person name="Meseguer I."/>
            <person name="Schenowitz C."/>
            <person name="Dossat C."/>
            <person name="Barbe V."/>
            <person name="Dopazo J."/>
            <person name="Rossello-Mora R."/>
            <person name="Schuler M."/>
            <person name="Glockner F.O."/>
            <person name="Amann R."/>
            <person name="Gabaldon T."/>
            <person name="Anton J."/>
        </authorList>
    </citation>
    <scope>NUCLEOTIDE SEQUENCE [LARGE SCALE GENOMIC DNA]</scope>
    <source>
        <strain evidence="2 3">M8</strain>
    </source>
</reference>
<dbReference type="AlphaFoldDB" id="D5HCS1"/>
<dbReference type="PANTHER" id="PTHR45632">
    <property type="entry name" value="LD33804P"/>
    <property type="match status" value="1"/>
</dbReference>